<evidence type="ECO:0000313" key="2">
    <source>
        <dbReference type="Proteomes" id="UP000271678"/>
    </source>
</evidence>
<dbReference type="OrthoDB" id="7595944at2"/>
<reference evidence="1 2" key="1">
    <citation type="submission" date="2018-11" db="EMBL/GenBank/DDBJ databases">
        <title>Draft genome of Simplicispira Flexivirga sp. BO-16.</title>
        <authorList>
            <person name="Im W.T."/>
        </authorList>
    </citation>
    <scope>NUCLEOTIDE SEQUENCE [LARGE SCALE GENOMIC DNA]</scope>
    <source>
        <strain evidence="1 2">BO-16</strain>
    </source>
</reference>
<proteinExistence type="predicted"/>
<accession>A0A3M9M048</accession>
<organism evidence="1 2">
    <name type="scientific">Flexivirga caeni</name>
    <dbReference type="NCBI Taxonomy" id="2294115"/>
    <lineage>
        <taxon>Bacteria</taxon>
        <taxon>Bacillati</taxon>
        <taxon>Actinomycetota</taxon>
        <taxon>Actinomycetes</taxon>
        <taxon>Micrococcales</taxon>
        <taxon>Dermacoccaceae</taxon>
        <taxon>Flexivirga</taxon>
    </lineage>
</organism>
<gene>
    <name evidence="1" type="ORF">EFY87_18905</name>
</gene>
<protein>
    <submittedName>
        <fullName evidence="1">Uncharacterized protein</fullName>
    </submittedName>
</protein>
<keyword evidence="2" id="KW-1185">Reference proteome</keyword>
<sequence>MFGDTVEHQAEKPRETAHLRVLITVKAAPNPSLAYGETVCVAGVRLGALGPTGWIRLYPINFRHLPAATEQFKKYDIVTVECTPAGEARFESWRPNMSTLHVESSLPAWRRRQELLDPIIDDSMCCLRRNAAADATARSLALVRPAEILGFRLEHHPGWSKDEQSKIDGYVNQLGFEVFEEVQDKTPLEAPRFRGFYRWRCADPECGTHEQSIIDWEFVALQQHLHDRSDADAQAAIRTRFFEEMCAPDRQVAFYVGNQAKRPQTFSILGVYYPKKGS</sequence>
<evidence type="ECO:0000313" key="1">
    <source>
        <dbReference type="EMBL" id="RNI17978.1"/>
    </source>
</evidence>
<comment type="caution">
    <text evidence="1">The sequence shown here is derived from an EMBL/GenBank/DDBJ whole genome shotgun (WGS) entry which is preliminary data.</text>
</comment>
<dbReference type="EMBL" id="RJJQ01000026">
    <property type="protein sequence ID" value="RNI17978.1"/>
    <property type="molecule type" value="Genomic_DNA"/>
</dbReference>
<dbReference type="AlphaFoldDB" id="A0A3M9M048"/>
<name>A0A3M9M048_9MICO</name>
<dbReference type="Proteomes" id="UP000271678">
    <property type="component" value="Unassembled WGS sequence"/>
</dbReference>